<evidence type="ECO:0000313" key="6">
    <source>
        <dbReference type="Proteomes" id="UP000805614"/>
    </source>
</evidence>
<keyword evidence="2" id="KW-0238">DNA-binding</keyword>
<protein>
    <submittedName>
        <fullName evidence="5">Winged helix-turn-helix transcriptional regulator</fullName>
    </submittedName>
</protein>
<gene>
    <name evidence="5" type="ORF">HKK74_09285</name>
</gene>
<reference evidence="5 6" key="1">
    <citation type="submission" date="2020-06" db="EMBL/GenBank/DDBJ databases">
        <title>Actinomadura xiongansis sp. nov., isolated from soil of Baiyangdian.</title>
        <authorList>
            <person name="Zhang X."/>
        </authorList>
    </citation>
    <scope>NUCLEOTIDE SEQUENCE [LARGE SCALE GENOMIC DNA]</scope>
    <source>
        <strain evidence="5 6">HBUM206468</strain>
    </source>
</reference>
<evidence type="ECO:0000313" key="5">
    <source>
        <dbReference type="EMBL" id="MBC6465688.1"/>
    </source>
</evidence>
<dbReference type="InterPro" id="IPR036388">
    <property type="entry name" value="WH-like_DNA-bd_sf"/>
</dbReference>
<feature type="domain" description="HTH arsR-type" evidence="4">
    <location>
        <begin position="149"/>
        <end position="220"/>
    </location>
</feature>
<keyword evidence="1" id="KW-0805">Transcription regulation</keyword>
<proteinExistence type="predicted"/>
<dbReference type="Pfam" id="PF12840">
    <property type="entry name" value="HTH_20"/>
    <property type="match status" value="1"/>
</dbReference>
<keyword evidence="6" id="KW-1185">Reference proteome</keyword>
<dbReference type="CDD" id="cd00090">
    <property type="entry name" value="HTH_ARSR"/>
    <property type="match status" value="1"/>
</dbReference>
<keyword evidence="3" id="KW-0804">Transcription</keyword>
<organism evidence="5 6">
    <name type="scientific">Actinomadura alba</name>
    <dbReference type="NCBI Taxonomy" id="406431"/>
    <lineage>
        <taxon>Bacteria</taxon>
        <taxon>Bacillati</taxon>
        <taxon>Actinomycetota</taxon>
        <taxon>Actinomycetes</taxon>
        <taxon>Streptosporangiales</taxon>
        <taxon>Thermomonosporaceae</taxon>
        <taxon>Actinomadura</taxon>
    </lineage>
</organism>
<dbReference type="Proteomes" id="UP000805614">
    <property type="component" value="Unassembled WGS sequence"/>
</dbReference>
<dbReference type="InterPro" id="IPR036390">
    <property type="entry name" value="WH_DNA-bd_sf"/>
</dbReference>
<evidence type="ECO:0000259" key="4">
    <source>
        <dbReference type="SMART" id="SM00418"/>
    </source>
</evidence>
<name>A0ABR7LMQ3_9ACTN</name>
<dbReference type="InterPro" id="IPR011991">
    <property type="entry name" value="ArsR-like_HTH"/>
</dbReference>
<evidence type="ECO:0000256" key="1">
    <source>
        <dbReference type="ARBA" id="ARBA00023015"/>
    </source>
</evidence>
<dbReference type="SMART" id="SM00418">
    <property type="entry name" value="HTH_ARSR"/>
    <property type="match status" value="1"/>
</dbReference>
<evidence type="ECO:0000256" key="3">
    <source>
        <dbReference type="ARBA" id="ARBA00023163"/>
    </source>
</evidence>
<dbReference type="EMBL" id="JABVEC010000005">
    <property type="protein sequence ID" value="MBC6465688.1"/>
    <property type="molecule type" value="Genomic_DNA"/>
</dbReference>
<dbReference type="PANTHER" id="PTHR43132">
    <property type="entry name" value="ARSENICAL RESISTANCE OPERON REPRESSOR ARSR-RELATED"/>
    <property type="match status" value="1"/>
</dbReference>
<comment type="caution">
    <text evidence="5">The sequence shown here is derived from an EMBL/GenBank/DDBJ whole genome shotgun (WGS) entry which is preliminary data.</text>
</comment>
<dbReference type="PANTHER" id="PTHR43132:SF6">
    <property type="entry name" value="HTH-TYPE TRANSCRIPTIONAL REPRESSOR CZRA"/>
    <property type="match status" value="1"/>
</dbReference>
<dbReference type="Pfam" id="PF19361">
    <property type="entry name" value="DUF5937"/>
    <property type="match status" value="1"/>
</dbReference>
<dbReference type="Gene3D" id="1.10.10.10">
    <property type="entry name" value="Winged helix-like DNA-binding domain superfamily/Winged helix DNA-binding domain"/>
    <property type="match status" value="1"/>
</dbReference>
<dbReference type="InterPro" id="IPR001845">
    <property type="entry name" value="HTH_ArsR_DNA-bd_dom"/>
</dbReference>
<evidence type="ECO:0000256" key="2">
    <source>
        <dbReference type="ARBA" id="ARBA00023125"/>
    </source>
</evidence>
<accession>A0ABR7LMQ3</accession>
<dbReference type="InterPro" id="IPR051011">
    <property type="entry name" value="Metal_resp_trans_reg"/>
</dbReference>
<dbReference type="InterPro" id="IPR045981">
    <property type="entry name" value="DUF5937"/>
</dbReference>
<dbReference type="SUPFAM" id="SSF46785">
    <property type="entry name" value="Winged helix' DNA-binding domain"/>
    <property type="match status" value="1"/>
</dbReference>
<sequence>MSRDLRPGRGHGEQGPGENVTIAVQHIRQALWQAVVEPDWPLLRSILERDLVHRAGRLAAYGWAAALADLSPGVRWRPDGGMIEAEGAVEGHRRLGGAGLLFVPTVFASPESLGFQLERPWPDALIYTARGTAALWETGGDGGPEPLGRLVGGSRARLLRALTEPATTTQLSARLRMSLGAVGDHLAILLSAGVVARARSGRAVLYRRTPLGDALTGAAVPPP</sequence>